<dbReference type="Gene3D" id="3.40.50.12580">
    <property type="match status" value="1"/>
</dbReference>
<dbReference type="GO" id="GO:0047355">
    <property type="term" value="F:CDP-glycerol glycerophosphotransferase activity"/>
    <property type="evidence" value="ECO:0007669"/>
    <property type="project" value="UniProtKB-EC"/>
</dbReference>
<protein>
    <submittedName>
        <fullName evidence="7">CDP-glycerol glycerophosphotransferase</fullName>
        <ecNumber evidence="7">2.7.8.12</ecNumber>
    </submittedName>
</protein>
<evidence type="ECO:0000256" key="3">
    <source>
        <dbReference type="ARBA" id="ARBA00022475"/>
    </source>
</evidence>
<keyword evidence="3" id="KW-1003">Cell membrane</keyword>
<comment type="subcellular location">
    <subcellularLocation>
        <location evidence="1">Cell membrane</location>
        <topology evidence="1">Peripheral membrane protein</topology>
    </subcellularLocation>
</comment>
<dbReference type="InterPro" id="IPR007554">
    <property type="entry name" value="Glycerophosphate_synth"/>
</dbReference>
<name>A0ABU0ACY7_9BACI</name>
<reference evidence="7 8" key="1">
    <citation type="submission" date="2023-07" db="EMBL/GenBank/DDBJ databases">
        <title>Genomic Encyclopedia of Type Strains, Phase IV (KMG-IV): sequencing the most valuable type-strain genomes for metagenomic binning, comparative biology and taxonomic classification.</title>
        <authorList>
            <person name="Goeker M."/>
        </authorList>
    </citation>
    <scope>NUCLEOTIDE SEQUENCE [LARGE SCALE GENOMIC DNA]</scope>
    <source>
        <strain evidence="7 8">DSM 23494</strain>
    </source>
</reference>
<gene>
    <name evidence="7" type="ORF">J2S17_000987</name>
</gene>
<evidence type="ECO:0000313" key="8">
    <source>
        <dbReference type="Proteomes" id="UP001238088"/>
    </source>
</evidence>
<evidence type="ECO:0000256" key="1">
    <source>
        <dbReference type="ARBA" id="ARBA00004202"/>
    </source>
</evidence>
<dbReference type="SUPFAM" id="SSF53756">
    <property type="entry name" value="UDP-Glycosyltransferase/glycogen phosphorylase"/>
    <property type="match status" value="1"/>
</dbReference>
<dbReference type="Proteomes" id="UP001238088">
    <property type="component" value="Unassembled WGS sequence"/>
</dbReference>
<evidence type="ECO:0000256" key="2">
    <source>
        <dbReference type="ARBA" id="ARBA00010488"/>
    </source>
</evidence>
<dbReference type="InterPro" id="IPR051612">
    <property type="entry name" value="Teichoic_Acid_Biosynth"/>
</dbReference>
<dbReference type="PANTHER" id="PTHR37316:SF3">
    <property type="entry name" value="TEICHOIC ACID GLYCEROL-PHOSPHATE TRANSFERASE"/>
    <property type="match status" value="1"/>
</dbReference>
<dbReference type="InterPro" id="IPR043148">
    <property type="entry name" value="TagF_C"/>
</dbReference>
<proteinExistence type="inferred from homology"/>
<evidence type="ECO:0000256" key="6">
    <source>
        <dbReference type="ARBA" id="ARBA00023136"/>
    </source>
</evidence>
<keyword evidence="5" id="KW-0777">Teichoic acid biosynthesis</keyword>
<comment type="caution">
    <text evidence="7">The sequence shown here is derived from an EMBL/GenBank/DDBJ whole genome shotgun (WGS) entry which is preliminary data.</text>
</comment>
<keyword evidence="8" id="KW-1185">Reference proteome</keyword>
<dbReference type="EMBL" id="JAUSUB010000003">
    <property type="protein sequence ID" value="MDQ0269117.1"/>
    <property type="molecule type" value="Genomic_DNA"/>
</dbReference>
<dbReference type="Gene3D" id="3.40.50.11820">
    <property type="match status" value="1"/>
</dbReference>
<dbReference type="PANTHER" id="PTHR37316">
    <property type="entry name" value="TEICHOIC ACID GLYCEROL-PHOSPHATE PRIMASE"/>
    <property type="match status" value="1"/>
</dbReference>
<dbReference type="InterPro" id="IPR043149">
    <property type="entry name" value="TagF_N"/>
</dbReference>
<dbReference type="Pfam" id="PF04464">
    <property type="entry name" value="Glyphos_transf"/>
    <property type="match status" value="1"/>
</dbReference>
<evidence type="ECO:0000313" key="7">
    <source>
        <dbReference type="EMBL" id="MDQ0269117.1"/>
    </source>
</evidence>
<dbReference type="EC" id="2.7.8.12" evidence="7"/>
<evidence type="ECO:0000256" key="5">
    <source>
        <dbReference type="ARBA" id="ARBA00022944"/>
    </source>
</evidence>
<evidence type="ECO:0000256" key="4">
    <source>
        <dbReference type="ARBA" id="ARBA00022679"/>
    </source>
</evidence>
<keyword evidence="6" id="KW-0472">Membrane</keyword>
<organism evidence="7 8">
    <name type="scientific">Cytobacillus purgationiresistens</name>
    <dbReference type="NCBI Taxonomy" id="863449"/>
    <lineage>
        <taxon>Bacteria</taxon>
        <taxon>Bacillati</taxon>
        <taxon>Bacillota</taxon>
        <taxon>Bacilli</taxon>
        <taxon>Bacillales</taxon>
        <taxon>Bacillaceae</taxon>
        <taxon>Cytobacillus</taxon>
    </lineage>
</organism>
<comment type="similarity">
    <text evidence="2">Belongs to the CDP-glycerol glycerophosphotransferase family.</text>
</comment>
<keyword evidence="4 7" id="KW-0808">Transferase</keyword>
<sequence length="395" mass="47429">MNLVRKLKKHPIIHLIYKWLFIFVGKLPVNKNLIIFESFLGKQYSCNPRAIYEYIEAHHPEFELYWSVDPHYIKEFQDENIPYIKRFSVSWLFMLARARYWVTNSRMPVWIPKPKHTTYLQTWHGTPLKKLAFDLDEIQMAGTDTAKYKKEFYIESRNWDYLISPNQYSTEIFKSAFKYDKEMIESGYPRNDILHANNLENVSNDLKMKYNIPLDKKVILYAPTWRDNQFHAVGKYKFDMQLDLQKLREAIGDEYVIILRMHYLVAENFDLSSFEGFVYDFSLHGDIRELYLMSDLLITDYSSVFFDFANLRRPIIFFVYDIDSYRDDLRGFYFDLQEKAPGPLVKTTDEIIDAINSINDSEHRPSYEAFYQDFCYLEDSQSTRRVVEKVFRLKE</sequence>
<accession>A0ABU0ACY7</accession>